<dbReference type="PANTHER" id="PTHR43133">
    <property type="entry name" value="RNA POLYMERASE ECF-TYPE SIGMA FACTO"/>
    <property type="match status" value="1"/>
</dbReference>
<dbReference type="InterPro" id="IPR036388">
    <property type="entry name" value="WH-like_DNA-bd_sf"/>
</dbReference>
<dbReference type="GO" id="GO:0006352">
    <property type="term" value="P:DNA-templated transcription initiation"/>
    <property type="evidence" value="ECO:0007669"/>
    <property type="project" value="InterPro"/>
</dbReference>
<evidence type="ECO:0000313" key="8">
    <source>
        <dbReference type="Proteomes" id="UP000192796"/>
    </source>
</evidence>
<sequence length="197" mass="22816">MEATLVHTDETLLSLIADGDKAAFTMLYRRYWQLLFTTAARALRSKTDAADLVQDVFLSIWNRRDELSITSSLAAYLQTSVRYRVIKYVEKNITRRDYLILLTEMLVSYQPPDVESQLHIKELQTAIQSAVDQMPHKMREVYQLSRQHHLSHKEIAERLGISDETVKKHIQHALLLIKTAIGQNAPAFAVLLIQWLW</sequence>
<evidence type="ECO:0000259" key="6">
    <source>
        <dbReference type="Pfam" id="PF08281"/>
    </source>
</evidence>
<dbReference type="Proteomes" id="UP000192796">
    <property type="component" value="Unassembled WGS sequence"/>
</dbReference>
<evidence type="ECO:0000256" key="1">
    <source>
        <dbReference type="ARBA" id="ARBA00010641"/>
    </source>
</evidence>
<dbReference type="InterPro" id="IPR013324">
    <property type="entry name" value="RNA_pol_sigma_r3/r4-like"/>
</dbReference>
<dbReference type="GO" id="GO:0003677">
    <property type="term" value="F:DNA binding"/>
    <property type="evidence" value="ECO:0007669"/>
    <property type="project" value="InterPro"/>
</dbReference>
<dbReference type="CDD" id="cd06171">
    <property type="entry name" value="Sigma70_r4"/>
    <property type="match status" value="1"/>
</dbReference>
<dbReference type="Gene3D" id="1.10.1740.10">
    <property type="match status" value="1"/>
</dbReference>
<dbReference type="InterPro" id="IPR014284">
    <property type="entry name" value="RNA_pol_sigma-70_dom"/>
</dbReference>
<dbReference type="AlphaFoldDB" id="A0A1V9FSA7"/>
<organism evidence="7 8">
    <name type="scientific">Niastella vici</name>
    <dbReference type="NCBI Taxonomy" id="1703345"/>
    <lineage>
        <taxon>Bacteria</taxon>
        <taxon>Pseudomonadati</taxon>
        <taxon>Bacteroidota</taxon>
        <taxon>Chitinophagia</taxon>
        <taxon>Chitinophagales</taxon>
        <taxon>Chitinophagaceae</taxon>
        <taxon>Niastella</taxon>
    </lineage>
</organism>
<reference evidence="7 8" key="1">
    <citation type="submission" date="2016-03" db="EMBL/GenBank/DDBJ databases">
        <title>Niastella vici sp. nov., isolated from farmland soil.</title>
        <authorList>
            <person name="Chen L."/>
            <person name="Wang D."/>
            <person name="Yang S."/>
            <person name="Wang G."/>
        </authorList>
    </citation>
    <scope>NUCLEOTIDE SEQUENCE [LARGE SCALE GENOMIC DNA]</scope>
    <source>
        <strain evidence="7 8">DJ57</strain>
    </source>
</reference>
<protein>
    <recommendedName>
        <fullName evidence="9">RNA polymerase subunit sigma-70</fullName>
    </recommendedName>
</protein>
<dbReference type="InterPro" id="IPR013249">
    <property type="entry name" value="RNA_pol_sigma70_r4_t2"/>
</dbReference>
<dbReference type="InterPro" id="IPR007627">
    <property type="entry name" value="RNA_pol_sigma70_r2"/>
</dbReference>
<dbReference type="SUPFAM" id="SSF88946">
    <property type="entry name" value="Sigma2 domain of RNA polymerase sigma factors"/>
    <property type="match status" value="1"/>
</dbReference>
<dbReference type="SUPFAM" id="SSF88659">
    <property type="entry name" value="Sigma3 and sigma4 domains of RNA polymerase sigma factors"/>
    <property type="match status" value="1"/>
</dbReference>
<name>A0A1V9FSA7_9BACT</name>
<dbReference type="Pfam" id="PF08281">
    <property type="entry name" value="Sigma70_r4_2"/>
    <property type="match status" value="1"/>
</dbReference>
<evidence type="ECO:0000256" key="4">
    <source>
        <dbReference type="ARBA" id="ARBA00023163"/>
    </source>
</evidence>
<evidence type="ECO:0008006" key="9">
    <source>
        <dbReference type="Google" id="ProtNLM"/>
    </source>
</evidence>
<dbReference type="STRING" id="1703345.A3860_05660"/>
<gene>
    <name evidence="7" type="ORF">A3860_05660</name>
</gene>
<dbReference type="NCBIfam" id="TIGR02937">
    <property type="entry name" value="sigma70-ECF"/>
    <property type="match status" value="1"/>
</dbReference>
<dbReference type="EMBL" id="LVYD01000058">
    <property type="protein sequence ID" value="OQP61198.1"/>
    <property type="molecule type" value="Genomic_DNA"/>
</dbReference>
<comment type="similarity">
    <text evidence="1">Belongs to the sigma-70 factor family. ECF subfamily.</text>
</comment>
<dbReference type="RefSeq" id="WP_081151632.1">
    <property type="nucleotide sequence ID" value="NZ_LVYD01000058.1"/>
</dbReference>
<evidence type="ECO:0000259" key="5">
    <source>
        <dbReference type="Pfam" id="PF04542"/>
    </source>
</evidence>
<dbReference type="InterPro" id="IPR014327">
    <property type="entry name" value="RNA_pol_sigma70_bacteroid"/>
</dbReference>
<dbReference type="GO" id="GO:0016987">
    <property type="term" value="F:sigma factor activity"/>
    <property type="evidence" value="ECO:0007669"/>
    <property type="project" value="UniProtKB-KW"/>
</dbReference>
<keyword evidence="4" id="KW-0804">Transcription</keyword>
<dbReference type="NCBIfam" id="TIGR02985">
    <property type="entry name" value="Sig70_bacteroi1"/>
    <property type="match status" value="1"/>
</dbReference>
<dbReference type="OrthoDB" id="659569at2"/>
<dbReference type="InterPro" id="IPR039425">
    <property type="entry name" value="RNA_pol_sigma-70-like"/>
</dbReference>
<keyword evidence="2" id="KW-0805">Transcription regulation</keyword>
<dbReference type="InterPro" id="IPR013325">
    <property type="entry name" value="RNA_pol_sigma_r2"/>
</dbReference>
<keyword evidence="8" id="KW-1185">Reference proteome</keyword>
<feature type="domain" description="RNA polymerase sigma factor 70 region 4 type 2" evidence="6">
    <location>
        <begin position="126"/>
        <end position="174"/>
    </location>
</feature>
<dbReference type="Pfam" id="PF04542">
    <property type="entry name" value="Sigma70_r2"/>
    <property type="match status" value="1"/>
</dbReference>
<evidence type="ECO:0000256" key="3">
    <source>
        <dbReference type="ARBA" id="ARBA00023082"/>
    </source>
</evidence>
<evidence type="ECO:0000313" key="7">
    <source>
        <dbReference type="EMBL" id="OQP61198.1"/>
    </source>
</evidence>
<evidence type="ECO:0000256" key="2">
    <source>
        <dbReference type="ARBA" id="ARBA00023015"/>
    </source>
</evidence>
<feature type="domain" description="RNA polymerase sigma-70 region 2" evidence="5">
    <location>
        <begin position="27"/>
        <end position="92"/>
    </location>
</feature>
<proteinExistence type="inferred from homology"/>
<dbReference type="Gene3D" id="1.10.10.10">
    <property type="entry name" value="Winged helix-like DNA-binding domain superfamily/Winged helix DNA-binding domain"/>
    <property type="match status" value="1"/>
</dbReference>
<dbReference type="PANTHER" id="PTHR43133:SF46">
    <property type="entry name" value="RNA POLYMERASE SIGMA-70 FACTOR ECF SUBFAMILY"/>
    <property type="match status" value="1"/>
</dbReference>
<keyword evidence="3" id="KW-0731">Sigma factor</keyword>
<accession>A0A1V9FSA7</accession>
<comment type="caution">
    <text evidence="7">The sequence shown here is derived from an EMBL/GenBank/DDBJ whole genome shotgun (WGS) entry which is preliminary data.</text>
</comment>